<dbReference type="InterPro" id="IPR053260">
    <property type="entry name" value="hnRNP"/>
</dbReference>
<protein>
    <submittedName>
        <fullName evidence="5">Putative nucleotide-binding alpha-beta plait domain-containing protein</fullName>
    </submittedName>
    <submittedName>
        <fullName evidence="4">RNA recognition motif domain, nucleotide-binding alpha-beta plait domain superfamily</fullName>
    </submittedName>
</protein>
<dbReference type="EMBL" id="MNCJ02000325">
    <property type="protein sequence ID" value="KAF5784885.1"/>
    <property type="molecule type" value="Genomic_DNA"/>
</dbReference>
<dbReference type="AlphaFoldDB" id="A0A251THR9"/>
<feature type="domain" description="RRM" evidence="3">
    <location>
        <begin position="108"/>
        <end position="185"/>
    </location>
</feature>
<dbReference type="Gene3D" id="3.30.70.330">
    <property type="match status" value="2"/>
</dbReference>
<dbReference type="InterPro" id="IPR012677">
    <property type="entry name" value="Nucleotide-bd_a/b_plait_sf"/>
</dbReference>
<proteinExistence type="predicted"/>
<evidence type="ECO:0000256" key="1">
    <source>
        <dbReference type="PROSITE-ProRule" id="PRU00176"/>
    </source>
</evidence>
<feature type="compositionally biased region" description="Gly residues" evidence="2">
    <location>
        <begin position="191"/>
        <end position="202"/>
    </location>
</feature>
<evidence type="ECO:0000313" key="5">
    <source>
        <dbReference type="EMBL" id="OTG10424.1"/>
    </source>
</evidence>
<keyword evidence="1" id="KW-0694">RNA-binding</keyword>
<dbReference type="Proteomes" id="UP000215914">
    <property type="component" value="Chromosome 10"/>
</dbReference>
<organism evidence="5 6">
    <name type="scientific">Helianthus annuus</name>
    <name type="common">Common sunflower</name>
    <dbReference type="NCBI Taxonomy" id="4232"/>
    <lineage>
        <taxon>Eukaryota</taxon>
        <taxon>Viridiplantae</taxon>
        <taxon>Streptophyta</taxon>
        <taxon>Embryophyta</taxon>
        <taxon>Tracheophyta</taxon>
        <taxon>Spermatophyta</taxon>
        <taxon>Magnoliopsida</taxon>
        <taxon>eudicotyledons</taxon>
        <taxon>Gunneridae</taxon>
        <taxon>Pentapetalae</taxon>
        <taxon>asterids</taxon>
        <taxon>campanulids</taxon>
        <taxon>Asterales</taxon>
        <taxon>Asteraceae</taxon>
        <taxon>Asteroideae</taxon>
        <taxon>Heliantheae alliance</taxon>
        <taxon>Heliantheae</taxon>
        <taxon>Helianthus</taxon>
    </lineage>
</organism>
<evidence type="ECO:0000313" key="4">
    <source>
        <dbReference type="EMBL" id="KAF5784885.1"/>
    </source>
</evidence>
<evidence type="ECO:0000313" key="6">
    <source>
        <dbReference type="Proteomes" id="UP000215914"/>
    </source>
</evidence>
<dbReference type="PANTHER" id="PTHR48035:SF4">
    <property type="entry name" value="RRM DOMAIN-CONTAINING PROTEIN"/>
    <property type="match status" value="1"/>
</dbReference>
<dbReference type="EMBL" id="CM007899">
    <property type="protein sequence ID" value="OTG10424.1"/>
    <property type="molecule type" value="Genomic_DNA"/>
</dbReference>
<dbReference type="STRING" id="4232.A0A251THR9"/>
<dbReference type="OMA" id="PRNSWDT"/>
<accession>A0A251THR9</accession>
<dbReference type="GO" id="GO:0003723">
    <property type="term" value="F:RNA binding"/>
    <property type="evidence" value="ECO:0007669"/>
    <property type="project" value="UniProtKB-UniRule"/>
</dbReference>
<dbReference type="Pfam" id="PF00076">
    <property type="entry name" value="RRM_1"/>
    <property type="match status" value="2"/>
</dbReference>
<dbReference type="InParanoid" id="A0A251THR9"/>
<evidence type="ECO:0000259" key="3">
    <source>
        <dbReference type="PROSITE" id="PS50102"/>
    </source>
</evidence>
<feature type="compositionally biased region" description="Basic and acidic residues" evidence="2">
    <location>
        <begin position="78"/>
        <end position="87"/>
    </location>
</feature>
<feature type="region of interest" description="Disordered" evidence="2">
    <location>
        <begin position="352"/>
        <end position="403"/>
    </location>
</feature>
<dbReference type="InterPro" id="IPR000504">
    <property type="entry name" value="RRM_dom"/>
</dbReference>
<gene>
    <name evidence="5" type="ORF">HannXRQ_Chr10g0287401</name>
    <name evidence="4" type="ORF">HanXRQr2_Chr10g0422111</name>
</gene>
<dbReference type="FunFam" id="3.30.70.330:FF:000051">
    <property type="entry name" value="Heterogeneous nuclear ribonucleoprotein 1"/>
    <property type="match status" value="1"/>
</dbReference>
<keyword evidence="6" id="KW-1185">Reference proteome</keyword>
<feature type="region of interest" description="Disordered" evidence="2">
    <location>
        <begin position="184"/>
        <end position="222"/>
    </location>
</feature>
<feature type="compositionally biased region" description="Polar residues" evidence="2">
    <location>
        <begin position="208"/>
        <end position="222"/>
    </location>
</feature>
<dbReference type="CDD" id="cd12325">
    <property type="entry name" value="RRM1_hnRNPA_hnRNPD_like"/>
    <property type="match status" value="1"/>
</dbReference>
<reference evidence="4 6" key="1">
    <citation type="journal article" date="2017" name="Nature">
        <title>The sunflower genome provides insights into oil metabolism, flowering and Asterid evolution.</title>
        <authorList>
            <person name="Badouin H."/>
            <person name="Gouzy J."/>
            <person name="Grassa C.J."/>
            <person name="Murat F."/>
            <person name="Staton S.E."/>
            <person name="Cottret L."/>
            <person name="Lelandais-Briere C."/>
            <person name="Owens G.L."/>
            <person name="Carrere S."/>
            <person name="Mayjonade B."/>
            <person name="Legrand L."/>
            <person name="Gill N."/>
            <person name="Kane N.C."/>
            <person name="Bowers J.E."/>
            <person name="Hubner S."/>
            <person name="Bellec A."/>
            <person name="Berard A."/>
            <person name="Berges H."/>
            <person name="Blanchet N."/>
            <person name="Boniface M.C."/>
            <person name="Brunel D."/>
            <person name="Catrice O."/>
            <person name="Chaidir N."/>
            <person name="Claudel C."/>
            <person name="Donnadieu C."/>
            <person name="Faraut T."/>
            <person name="Fievet G."/>
            <person name="Helmstetter N."/>
            <person name="King M."/>
            <person name="Knapp S.J."/>
            <person name="Lai Z."/>
            <person name="Le Paslier M.C."/>
            <person name="Lippi Y."/>
            <person name="Lorenzon L."/>
            <person name="Mandel J.R."/>
            <person name="Marage G."/>
            <person name="Marchand G."/>
            <person name="Marquand E."/>
            <person name="Bret-Mestries E."/>
            <person name="Morien E."/>
            <person name="Nambeesan S."/>
            <person name="Nguyen T."/>
            <person name="Pegot-Espagnet P."/>
            <person name="Pouilly N."/>
            <person name="Raftis F."/>
            <person name="Sallet E."/>
            <person name="Schiex T."/>
            <person name="Thomas J."/>
            <person name="Vandecasteele C."/>
            <person name="Vares D."/>
            <person name="Vear F."/>
            <person name="Vautrin S."/>
            <person name="Crespi M."/>
            <person name="Mangin B."/>
            <person name="Burke J.M."/>
            <person name="Salse J."/>
            <person name="Munos S."/>
            <person name="Vincourt P."/>
            <person name="Rieseberg L.H."/>
            <person name="Langlade N.B."/>
        </authorList>
    </citation>
    <scope>NUCLEOTIDE SEQUENCE [LARGE SCALE GENOMIC DNA]</scope>
    <source>
        <strain evidence="6">cv. SF193</strain>
        <tissue evidence="4">Leaves</tissue>
    </source>
</reference>
<feature type="domain" description="RRM" evidence="3">
    <location>
        <begin position="6"/>
        <end position="82"/>
    </location>
</feature>
<feature type="region of interest" description="Disordered" evidence="2">
    <location>
        <begin position="78"/>
        <end position="103"/>
    </location>
</feature>
<dbReference type="OrthoDB" id="1875751at2759"/>
<dbReference type="Gramene" id="mRNA:HanXRQr2_Chr10g0422111">
    <property type="protein sequence ID" value="mRNA:HanXRQr2_Chr10g0422111"/>
    <property type="gene ID" value="HanXRQr2_Chr10g0422111"/>
</dbReference>
<dbReference type="FunFam" id="3.30.70.330:FF:000478">
    <property type="entry name" value="heterogeneous nuclear ribonucleoprotein 1"/>
    <property type="match status" value="1"/>
</dbReference>
<dbReference type="InterPro" id="IPR035979">
    <property type="entry name" value="RBD_domain_sf"/>
</dbReference>
<reference evidence="4" key="3">
    <citation type="submission" date="2020-06" db="EMBL/GenBank/DDBJ databases">
        <title>Helianthus annuus Genome sequencing and assembly Release 2.</title>
        <authorList>
            <person name="Gouzy J."/>
            <person name="Langlade N."/>
            <person name="Munos S."/>
        </authorList>
    </citation>
    <scope>NUCLEOTIDE SEQUENCE</scope>
    <source>
        <tissue evidence="4">Leaves</tissue>
    </source>
</reference>
<sequence>MDSDEGKLFLGGIAWETTEERLTDYFTKYGVVSETVIMRDKITGRPRGFGFVVFSDPSVLDSVLQDRHAIDGRNVEAKRALSREEQQASRPANNANRSSGGSGNYRTKKIFVGGLPSTLTEEQFRQYFESYGDVTDVVIMFDQNTNRPRGFGFISFDTEDAVDRVLQKTFHELNNKLVEVKRALPKDANPGGSGGGRGGGYQGNNAGSFDSQMDGSRFMQQNSGGGGYPAYTGYGQPSYGYGAPNAGAGYGGYGSYGVGGYGGPAGAYGNPNVGSSPNALKNPWVGQTPGYGGAGYGANVGYGAANVLWNSGGGGGGGAVPAPVGQSPSGGSSYGNQGYGYGGYGTSDGYNTNTGGYGAAGNRPGPGGAANSMATSGGDQQGHLTGPYNGQPGYSNAGWRSDS</sequence>
<dbReference type="PROSITE" id="PS50102">
    <property type="entry name" value="RRM"/>
    <property type="match status" value="2"/>
</dbReference>
<feature type="compositionally biased region" description="Gly residues" evidence="2">
    <location>
        <begin position="355"/>
        <end position="368"/>
    </location>
</feature>
<dbReference type="SUPFAM" id="SSF54928">
    <property type="entry name" value="RNA-binding domain, RBD"/>
    <property type="match status" value="2"/>
</dbReference>
<dbReference type="PANTHER" id="PTHR48035">
    <property type="entry name" value="HETEROGENEOUS NUCLEAR RIBONUCLEOPROTEIN 1"/>
    <property type="match status" value="1"/>
</dbReference>
<dbReference type="CDD" id="cd12330">
    <property type="entry name" value="RRM2_Hrp1p"/>
    <property type="match status" value="1"/>
</dbReference>
<reference evidence="5" key="2">
    <citation type="submission" date="2017-02" db="EMBL/GenBank/DDBJ databases">
        <title>Sunflower complete genome.</title>
        <authorList>
            <person name="Langlade N."/>
            <person name="Munos S."/>
        </authorList>
    </citation>
    <scope>NUCLEOTIDE SEQUENCE [LARGE SCALE GENOMIC DNA]</scope>
    <source>
        <tissue evidence="5">Leaves</tissue>
    </source>
</reference>
<name>A0A251THR9_HELAN</name>
<evidence type="ECO:0000256" key="2">
    <source>
        <dbReference type="SAM" id="MobiDB-lite"/>
    </source>
</evidence>
<dbReference type="SMART" id="SM00360">
    <property type="entry name" value="RRM"/>
    <property type="match status" value="2"/>
</dbReference>